<protein>
    <submittedName>
        <fullName evidence="1">Uncharacterized protein</fullName>
    </submittedName>
</protein>
<dbReference type="Proteomes" id="UP000297245">
    <property type="component" value="Unassembled WGS sequence"/>
</dbReference>
<evidence type="ECO:0000313" key="2">
    <source>
        <dbReference type="Proteomes" id="UP000297245"/>
    </source>
</evidence>
<gene>
    <name evidence="1" type="ORF">K435DRAFT_778917</name>
</gene>
<dbReference type="EMBL" id="ML179195">
    <property type="protein sequence ID" value="THU95674.1"/>
    <property type="molecule type" value="Genomic_DNA"/>
</dbReference>
<name>A0A4S8M0T0_DENBC</name>
<proteinExistence type="predicted"/>
<sequence>YSYRVLTPCPILCPCSPLAFIHLDPWHIILHSPDSPLTLTLTHSTTFHCNPEPPLSRKNP</sequence>
<evidence type="ECO:0000313" key="1">
    <source>
        <dbReference type="EMBL" id="THU95674.1"/>
    </source>
</evidence>
<accession>A0A4S8M0T0</accession>
<keyword evidence="2" id="KW-1185">Reference proteome</keyword>
<organism evidence="1 2">
    <name type="scientific">Dendrothele bispora (strain CBS 962.96)</name>
    <dbReference type="NCBI Taxonomy" id="1314807"/>
    <lineage>
        <taxon>Eukaryota</taxon>
        <taxon>Fungi</taxon>
        <taxon>Dikarya</taxon>
        <taxon>Basidiomycota</taxon>
        <taxon>Agaricomycotina</taxon>
        <taxon>Agaricomycetes</taxon>
        <taxon>Agaricomycetidae</taxon>
        <taxon>Agaricales</taxon>
        <taxon>Agaricales incertae sedis</taxon>
        <taxon>Dendrothele</taxon>
    </lineage>
</organism>
<dbReference type="AlphaFoldDB" id="A0A4S8M0T0"/>
<reference evidence="1 2" key="1">
    <citation type="journal article" date="2019" name="Nat. Ecol. Evol.">
        <title>Megaphylogeny resolves global patterns of mushroom evolution.</title>
        <authorList>
            <person name="Varga T."/>
            <person name="Krizsan K."/>
            <person name="Foldi C."/>
            <person name="Dima B."/>
            <person name="Sanchez-Garcia M."/>
            <person name="Sanchez-Ramirez S."/>
            <person name="Szollosi G.J."/>
            <person name="Szarkandi J.G."/>
            <person name="Papp V."/>
            <person name="Albert L."/>
            <person name="Andreopoulos W."/>
            <person name="Angelini C."/>
            <person name="Antonin V."/>
            <person name="Barry K.W."/>
            <person name="Bougher N.L."/>
            <person name="Buchanan P."/>
            <person name="Buyck B."/>
            <person name="Bense V."/>
            <person name="Catcheside P."/>
            <person name="Chovatia M."/>
            <person name="Cooper J."/>
            <person name="Damon W."/>
            <person name="Desjardin D."/>
            <person name="Finy P."/>
            <person name="Geml J."/>
            <person name="Haridas S."/>
            <person name="Hughes K."/>
            <person name="Justo A."/>
            <person name="Karasinski D."/>
            <person name="Kautmanova I."/>
            <person name="Kiss B."/>
            <person name="Kocsube S."/>
            <person name="Kotiranta H."/>
            <person name="LaButti K.M."/>
            <person name="Lechner B.E."/>
            <person name="Liimatainen K."/>
            <person name="Lipzen A."/>
            <person name="Lukacs Z."/>
            <person name="Mihaltcheva S."/>
            <person name="Morgado L.N."/>
            <person name="Niskanen T."/>
            <person name="Noordeloos M.E."/>
            <person name="Ohm R.A."/>
            <person name="Ortiz-Santana B."/>
            <person name="Ovrebo C."/>
            <person name="Racz N."/>
            <person name="Riley R."/>
            <person name="Savchenko A."/>
            <person name="Shiryaev A."/>
            <person name="Soop K."/>
            <person name="Spirin V."/>
            <person name="Szebenyi C."/>
            <person name="Tomsovsky M."/>
            <person name="Tulloss R.E."/>
            <person name="Uehling J."/>
            <person name="Grigoriev I.V."/>
            <person name="Vagvolgyi C."/>
            <person name="Papp T."/>
            <person name="Martin F.M."/>
            <person name="Miettinen O."/>
            <person name="Hibbett D.S."/>
            <person name="Nagy L.G."/>
        </authorList>
    </citation>
    <scope>NUCLEOTIDE SEQUENCE [LARGE SCALE GENOMIC DNA]</scope>
    <source>
        <strain evidence="1 2">CBS 962.96</strain>
    </source>
</reference>
<feature type="non-terminal residue" evidence="1">
    <location>
        <position position="1"/>
    </location>
</feature>